<dbReference type="Proteomes" id="UP000887574">
    <property type="component" value="Unplaced"/>
</dbReference>
<sequence>MEAKESRIPAQNAAEFETLEKLLGRLPGHRGSLFKELTEKWAGKEVEMDHFCPGPQERLNVSGKAMKRSLGAEVATRTAEKPIASVVKLEKKILVRFLMLIQLHYREQNECEAVLECRVQPSKPQERYAEITSQLIQLQSDVTDFLNDDYSDAAYQCFMGDYLSQVRKLMGMKAT</sequence>
<dbReference type="WBParaSite" id="jg8511">
    <property type="protein sequence ID" value="jg8511"/>
    <property type="gene ID" value="jg8511"/>
</dbReference>
<evidence type="ECO:0000313" key="2">
    <source>
        <dbReference type="WBParaSite" id="jg8511"/>
    </source>
</evidence>
<accession>A0A915EQU8</accession>
<reference evidence="2" key="1">
    <citation type="submission" date="2022-11" db="UniProtKB">
        <authorList>
            <consortium name="WormBaseParasite"/>
        </authorList>
    </citation>
    <scope>IDENTIFICATION</scope>
</reference>
<dbReference type="AlphaFoldDB" id="A0A915EQU8"/>
<proteinExistence type="predicted"/>
<evidence type="ECO:0000313" key="1">
    <source>
        <dbReference type="Proteomes" id="UP000887574"/>
    </source>
</evidence>
<keyword evidence="1" id="KW-1185">Reference proteome</keyword>
<name>A0A915EQU8_9BILA</name>
<organism evidence="1 2">
    <name type="scientific">Ditylenchus dipsaci</name>
    <dbReference type="NCBI Taxonomy" id="166011"/>
    <lineage>
        <taxon>Eukaryota</taxon>
        <taxon>Metazoa</taxon>
        <taxon>Ecdysozoa</taxon>
        <taxon>Nematoda</taxon>
        <taxon>Chromadorea</taxon>
        <taxon>Rhabditida</taxon>
        <taxon>Tylenchina</taxon>
        <taxon>Tylenchomorpha</taxon>
        <taxon>Sphaerularioidea</taxon>
        <taxon>Anguinidae</taxon>
        <taxon>Anguininae</taxon>
        <taxon>Ditylenchus</taxon>
    </lineage>
</organism>
<protein>
    <submittedName>
        <fullName evidence="2">Uncharacterized protein</fullName>
    </submittedName>
</protein>